<dbReference type="InterPro" id="IPR013083">
    <property type="entry name" value="Znf_RING/FYVE/PHD"/>
</dbReference>
<dbReference type="SMART" id="SM00504">
    <property type="entry name" value="Ubox"/>
    <property type="match status" value="1"/>
</dbReference>
<evidence type="ECO:0000313" key="13">
    <source>
        <dbReference type="EMBL" id="KAA0171763.1"/>
    </source>
</evidence>
<dbReference type="Proteomes" id="UP000324907">
    <property type="component" value="Unassembled WGS sequence"/>
</dbReference>
<accession>A0A5A8DG34</accession>
<feature type="compositionally biased region" description="Gly residues" evidence="10">
    <location>
        <begin position="172"/>
        <end position="181"/>
    </location>
</feature>
<feature type="region of interest" description="Disordered" evidence="10">
    <location>
        <begin position="159"/>
        <end position="200"/>
    </location>
</feature>
<dbReference type="InterPro" id="IPR003613">
    <property type="entry name" value="Ubox_domain"/>
</dbReference>
<dbReference type="EC" id="2.3.2.27" evidence="2"/>
<reference evidence="15 16" key="1">
    <citation type="submission" date="2019-07" db="EMBL/GenBank/DDBJ databases">
        <title>Genomes of Cafeteria roenbergensis.</title>
        <authorList>
            <person name="Fischer M.G."/>
            <person name="Hackl T."/>
            <person name="Roman M."/>
        </authorList>
    </citation>
    <scope>NUCLEOTIDE SEQUENCE [LARGE SCALE GENOMIC DNA]</scope>
    <source>
        <strain evidence="12 17">Cflag</strain>
        <strain evidence="14 15">E4-10P</strain>
        <strain evidence="13 16">RCC970-E3</strain>
    </source>
</reference>
<organism evidence="12 17">
    <name type="scientific">Cafeteria roenbergensis</name>
    <name type="common">Marine flagellate</name>
    <dbReference type="NCBI Taxonomy" id="33653"/>
    <lineage>
        <taxon>Eukaryota</taxon>
        <taxon>Sar</taxon>
        <taxon>Stramenopiles</taxon>
        <taxon>Bigyra</taxon>
        <taxon>Opalozoa</taxon>
        <taxon>Bicosoecida</taxon>
        <taxon>Cafeteriaceae</taxon>
        <taxon>Cafeteria</taxon>
    </lineage>
</organism>
<keyword evidence="5" id="KW-0833">Ubl conjugation pathway</keyword>
<evidence type="ECO:0000256" key="3">
    <source>
        <dbReference type="ARBA" id="ARBA00022679"/>
    </source>
</evidence>
<keyword evidence="4" id="KW-0677">Repeat</keyword>
<feature type="domain" description="U-box" evidence="11">
    <location>
        <begin position="274"/>
        <end position="347"/>
    </location>
</feature>
<dbReference type="PROSITE" id="PS51698">
    <property type="entry name" value="U_BOX"/>
    <property type="match status" value="1"/>
</dbReference>
<dbReference type="GO" id="GO:0043161">
    <property type="term" value="P:proteasome-mediated ubiquitin-dependent protein catabolic process"/>
    <property type="evidence" value="ECO:0007669"/>
    <property type="project" value="TreeGrafter"/>
</dbReference>
<dbReference type="Pfam" id="PF04564">
    <property type="entry name" value="U-box"/>
    <property type="match status" value="1"/>
</dbReference>
<evidence type="ECO:0000256" key="2">
    <source>
        <dbReference type="ARBA" id="ARBA00012483"/>
    </source>
</evidence>
<evidence type="ECO:0000313" key="14">
    <source>
        <dbReference type="EMBL" id="KAA0178465.1"/>
    </source>
</evidence>
<dbReference type="GO" id="GO:0051087">
    <property type="term" value="F:protein-folding chaperone binding"/>
    <property type="evidence" value="ECO:0007669"/>
    <property type="project" value="TreeGrafter"/>
</dbReference>
<dbReference type="CDD" id="cd16654">
    <property type="entry name" value="RING-Ubox_CHIP"/>
    <property type="match status" value="1"/>
</dbReference>
<evidence type="ECO:0000313" key="17">
    <source>
        <dbReference type="Proteomes" id="UP000325113"/>
    </source>
</evidence>
<evidence type="ECO:0000313" key="15">
    <source>
        <dbReference type="Proteomes" id="UP000322899"/>
    </source>
</evidence>
<dbReference type="Proteomes" id="UP000322899">
    <property type="component" value="Unassembled WGS sequence"/>
</dbReference>
<evidence type="ECO:0000256" key="7">
    <source>
        <dbReference type="ARBA" id="ARBA00044534"/>
    </source>
</evidence>
<dbReference type="GO" id="GO:0006515">
    <property type="term" value="P:protein quality control for misfolded or incompletely synthesized proteins"/>
    <property type="evidence" value="ECO:0007669"/>
    <property type="project" value="TreeGrafter"/>
</dbReference>
<dbReference type="OrthoDB" id="156568at2759"/>
<evidence type="ECO:0000256" key="10">
    <source>
        <dbReference type="SAM" id="MobiDB-lite"/>
    </source>
</evidence>
<evidence type="ECO:0000256" key="1">
    <source>
        <dbReference type="ARBA" id="ARBA00000900"/>
    </source>
</evidence>
<dbReference type="SUPFAM" id="SSF57850">
    <property type="entry name" value="RING/U-box"/>
    <property type="match status" value="1"/>
</dbReference>
<dbReference type="GO" id="GO:0061630">
    <property type="term" value="F:ubiquitin protein ligase activity"/>
    <property type="evidence" value="ECO:0007669"/>
    <property type="project" value="UniProtKB-EC"/>
</dbReference>
<keyword evidence="3" id="KW-0808">Transferase</keyword>
<evidence type="ECO:0000256" key="9">
    <source>
        <dbReference type="PROSITE-ProRule" id="PRU00339"/>
    </source>
</evidence>
<dbReference type="EMBL" id="VLTO01000001">
    <property type="protein sequence ID" value="KAA0178465.1"/>
    <property type="molecule type" value="Genomic_DNA"/>
</dbReference>
<dbReference type="EMBL" id="VLTM01000021">
    <property type="protein sequence ID" value="KAA0163577.1"/>
    <property type="molecule type" value="Genomic_DNA"/>
</dbReference>
<comment type="catalytic activity">
    <reaction evidence="1">
        <text>S-ubiquitinyl-[E2 ubiquitin-conjugating enzyme]-L-cysteine + [acceptor protein]-L-lysine = [E2 ubiquitin-conjugating enzyme]-L-cysteine + N(6)-ubiquitinyl-[acceptor protein]-L-lysine.</text>
        <dbReference type="EC" id="2.3.2.27"/>
    </reaction>
</comment>
<feature type="repeat" description="TPR" evidence="9">
    <location>
        <begin position="3"/>
        <end position="36"/>
    </location>
</feature>
<dbReference type="InterPro" id="IPR011990">
    <property type="entry name" value="TPR-like_helical_dom_sf"/>
</dbReference>
<dbReference type="EMBL" id="VLTL01000004">
    <property type="protein sequence ID" value="KAA0171763.1"/>
    <property type="molecule type" value="Genomic_DNA"/>
</dbReference>
<dbReference type="SUPFAM" id="SSF48452">
    <property type="entry name" value="TPR-like"/>
    <property type="match status" value="1"/>
</dbReference>
<dbReference type="AlphaFoldDB" id="A0A5A8DG34"/>
<evidence type="ECO:0000313" key="16">
    <source>
        <dbReference type="Proteomes" id="UP000324907"/>
    </source>
</evidence>
<dbReference type="Gene3D" id="1.25.40.10">
    <property type="entry name" value="Tetratricopeptide repeat domain"/>
    <property type="match status" value="1"/>
</dbReference>
<gene>
    <name evidence="14" type="ORF">FNF27_00314</name>
    <name evidence="13" type="ORF">FNF28_00399</name>
    <name evidence="12" type="ORF">FNF31_02739</name>
</gene>
<evidence type="ECO:0000313" key="12">
    <source>
        <dbReference type="EMBL" id="KAA0163577.1"/>
    </source>
</evidence>
<protein>
    <recommendedName>
        <fullName evidence="7">E3 ubiquitin-protein ligase CHIP</fullName>
        <ecNumber evidence="2">2.3.2.27</ecNumber>
    </recommendedName>
    <alternativeName>
        <fullName evidence="8">RING-type E3 ubiquitin transferase CHIP</fullName>
    </alternativeName>
</protein>
<dbReference type="GO" id="GO:0045862">
    <property type="term" value="P:positive regulation of proteolysis"/>
    <property type="evidence" value="ECO:0007669"/>
    <property type="project" value="TreeGrafter"/>
</dbReference>
<evidence type="ECO:0000256" key="5">
    <source>
        <dbReference type="ARBA" id="ARBA00022786"/>
    </source>
</evidence>
<dbReference type="GO" id="GO:0000209">
    <property type="term" value="P:protein polyubiquitination"/>
    <property type="evidence" value="ECO:0007669"/>
    <property type="project" value="TreeGrafter"/>
</dbReference>
<evidence type="ECO:0000256" key="4">
    <source>
        <dbReference type="ARBA" id="ARBA00022737"/>
    </source>
</evidence>
<name>A0A5A8DG34_CAFRO</name>
<keyword evidence="6 9" id="KW-0802">TPR repeat</keyword>
<dbReference type="PROSITE" id="PS50005">
    <property type="entry name" value="TPR"/>
    <property type="match status" value="1"/>
</dbReference>
<dbReference type="PANTHER" id="PTHR46803">
    <property type="entry name" value="E3 UBIQUITIN-PROTEIN LIGASE CHIP"/>
    <property type="match status" value="1"/>
</dbReference>
<comment type="caution">
    <text evidence="12">The sequence shown here is derived from an EMBL/GenBank/DDBJ whole genome shotgun (WGS) entry which is preliminary data.</text>
</comment>
<dbReference type="Gene3D" id="3.30.40.10">
    <property type="entry name" value="Zinc/RING finger domain, C3HC4 (zinc finger)"/>
    <property type="match status" value="1"/>
</dbReference>
<dbReference type="PANTHER" id="PTHR46803:SF2">
    <property type="entry name" value="E3 UBIQUITIN-PROTEIN LIGASE CHIP"/>
    <property type="match status" value="1"/>
</dbReference>
<proteinExistence type="predicted"/>
<evidence type="ECO:0000259" key="11">
    <source>
        <dbReference type="PROSITE" id="PS51698"/>
    </source>
</evidence>
<dbReference type="Pfam" id="PF13414">
    <property type="entry name" value="TPR_11"/>
    <property type="match status" value="1"/>
</dbReference>
<dbReference type="Proteomes" id="UP000325113">
    <property type="component" value="Unassembled WGS sequence"/>
</dbReference>
<dbReference type="GO" id="GO:0071218">
    <property type="term" value="P:cellular response to misfolded protein"/>
    <property type="evidence" value="ECO:0007669"/>
    <property type="project" value="TreeGrafter"/>
</dbReference>
<evidence type="ECO:0000256" key="8">
    <source>
        <dbReference type="ARBA" id="ARBA00044543"/>
    </source>
</evidence>
<dbReference type="InterPro" id="IPR019734">
    <property type="entry name" value="TPR_rpt"/>
</dbReference>
<dbReference type="InterPro" id="IPR045202">
    <property type="entry name" value="CHIP_RING-Ubox"/>
</dbReference>
<sequence length="349" mass="36177">MSAQHLRQLGNAMFSKGYLSSALDKYAEAVEADPTDPRAYNNMALCHKKLAVSMEEVDPDTSAEHWNRASELAEEAARRANALLQTARAAAGGAAGDHTHLRGQLAKALYYRGMSKCRCGESAEGQRLLEAAASEARGLGDGASGLVRDCTEELWRQRRRHAEERGTAAAGAGPGGAGSGGASAFRNGSGGTSAPPDAAGFETTGADAAALAAALAASDIAADVLRHELGWNAERYANALGTVLEGARGRAHATSPAAAPEAAAAAAAGARPVEAPSWALCPITMDVFRDPVTAPSGNTFDRSAILAHLARSQTDPISREPLLASQLVPNLALRHAIDEWMRANPLANV</sequence>
<dbReference type="GO" id="GO:0005737">
    <property type="term" value="C:cytoplasm"/>
    <property type="evidence" value="ECO:0007669"/>
    <property type="project" value="TreeGrafter"/>
</dbReference>
<evidence type="ECO:0000256" key="6">
    <source>
        <dbReference type="ARBA" id="ARBA00022803"/>
    </source>
</evidence>